<comment type="caution">
    <text evidence="1">The sequence shown here is derived from an EMBL/GenBank/DDBJ whole genome shotgun (WGS) entry which is preliminary data.</text>
</comment>
<name>A0ACC1RY81_9HYPO</name>
<dbReference type="Proteomes" id="UP001148629">
    <property type="component" value="Unassembled WGS sequence"/>
</dbReference>
<reference evidence="1" key="1">
    <citation type="submission" date="2022-08" db="EMBL/GenBank/DDBJ databases">
        <title>Genome Sequence of Fusarium decemcellulare.</title>
        <authorList>
            <person name="Buettner E."/>
        </authorList>
    </citation>
    <scope>NUCLEOTIDE SEQUENCE</scope>
    <source>
        <strain evidence="1">Babe19</strain>
    </source>
</reference>
<accession>A0ACC1RY81</accession>
<evidence type="ECO:0000313" key="1">
    <source>
        <dbReference type="EMBL" id="KAJ3528156.1"/>
    </source>
</evidence>
<gene>
    <name evidence="1" type="ORF">NM208_g10339</name>
</gene>
<evidence type="ECO:0000313" key="2">
    <source>
        <dbReference type="Proteomes" id="UP001148629"/>
    </source>
</evidence>
<proteinExistence type="predicted"/>
<organism evidence="1 2">
    <name type="scientific">Fusarium decemcellulare</name>
    <dbReference type="NCBI Taxonomy" id="57161"/>
    <lineage>
        <taxon>Eukaryota</taxon>
        <taxon>Fungi</taxon>
        <taxon>Dikarya</taxon>
        <taxon>Ascomycota</taxon>
        <taxon>Pezizomycotina</taxon>
        <taxon>Sordariomycetes</taxon>
        <taxon>Hypocreomycetidae</taxon>
        <taxon>Hypocreales</taxon>
        <taxon>Nectriaceae</taxon>
        <taxon>Fusarium</taxon>
        <taxon>Fusarium decemcellulare species complex</taxon>
    </lineage>
</organism>
<sequence length="346" mass="37410">MPVSIENSVALVTAGTSGLGLAVAERLVQAGARVVVNYASNQERADKVVSQLHKVYSERQNGRDPSTRPVCSAIKADITQREQINLLVEKTLTAMGKLDIVVSNAGWTKFADFYDLDQNVDEAVWDRCFAANVKSHLFLLHGTKEHLQNAKGAFIMTSSVAGVKPSGSSIAYSVTKAAQLHLCKSLAMSVAPSIRVNAVSPGFMETNWIAEIPKTKVNEAKEKTLLKTLTDVGDVAEQVMLLVKSGSVTGANFVIDSGFSAVEKATDYKLAINIQASDNPRQQPWKKWYVPGDRFEAMVPVGWLFNGAMNPFNGTEKHHGRVHSVATPSAVAAQQAALRSQSSEIK</sequence>
<protein>
    <submittedName>
        <fullName evidence="1">Uncharacterized protein</fullName>
    </submittedName>
</protein>
<keyword evidence="2" id="KW-1185">Reference proteome</keyword>
<dbReference type="EMBL" id="JANRMS010001449">
    <property type="protein sequence ID" value="KAJ3528156.1"/>
    <property type="molecule type" value="Genomic_DNA"/>
</dbReference>